<reference evidence="2" key="1">
    <citation type="submission" date="2024-06" db="EMBL/GenBank/DDBJ databases">
        <title>Micromonospora sp. strain HUAS YX12 genome sequences.</title>
        <authorList>
            <person name="Mo P."/>
        </authorList>
    </citation>
    <scope>NUCLEOTIDE SEQUENCE</scope>
    <source>
        <strain evidence="2">HUAS YX12</strain>
    </source>
</reference>
<feature type="signal peptide" evidence="1">
    <location>
        <begin position="1"/>
        <end position="31"/>
    </location>
</feature>
<proteinExistence type="predicted"/>
<evidence type="ECO:0000256" key="1">
    <source>
        <dbReference type="SAM" id="SignalP"/>
    </source>
</evidence>
<dbReference type="PROSITE" id="PS51318">
    <property type="entry name" value="TAT"/>
    <property type="match status" value="1"/>
</dbReference>
<feature type="chain" id="PRO_5043964008" evidence="1">
    <location>
        <begin position="32"/>
        <end position="298"/>
    </location>
</feature>
<dbReference type="RefSeq" id="WP_349878945.1">
    <property type="nucleotide sequence ID" value="NZ_CP157974.1"/>
</dbReference>
<gene>
    <name evidence="2" type="ORF">ABIH81_03205</name>
</gene>
<dbReference type="InterPro" id="IPR006311">
    <property type="entry name" value="TAT_signal"/>
</dbReference>
<dbReference type="AlphaFoldDB" id="A0AAU7R4X2"/>
<name>A0AAU7R4X2_9ACTN</name>
<dbReference type="EMBL" id="CP157974">
    <property type="protein sequence ID" value="XBT82525.1"/>
    <property type="molecule type" value="Genomic_DNA"/>
</dbReference>
<accession>A0AAU7R4X2</accession>
<keyword evidence="1" id="KW-0732">Signal</keyword>
<evidence type="ECO:0000313" key="2">
    <source>
        <dbReference type="EMBL" id="XBT82525.1"/>
    </source>
</evidence>
<sequence length="298" mass="32063">MRRSWRQVLLASTMALVTGATGLVMSAPAQARPAESWSFGVTGEPGDPITAGNSYSYSSAAPTPGDEMNAWGGEQQRFGMEFWSETDNIWRLDIIAPTGQPLKAGDTYQNVGQPAYGSDAAGIRLYNGGWGRSCAQSTGSFTVLDAAWGPFDYVERFDATFEIRCEGATGSLRGEIHIGNPPPVPALDVTLTVDPVATVDNKGIATVRGSITCTRAGSFSIAGELVQEQKKAGMVRGYFSPHIPCVPGQVVPWSATTYPADVKFQRGTAQAVSEILVRDFEYWNEFTVRDTSTLTLTR</sequence>
<protein>
    <submittedName>
        <fullName evidence="2">Uncharacterized protein</fullName>
    </submittedName>
</protein>
<organism evidence="2">
    <name type="scientific">Micromonospora sp. HUAS YX12</name>
    <dbReference type="NCBI Taxonomy" id="3156396"/>
    <lineage>
        <taxon>Bacteria</taxon>
        <taxon>Bacillati</taxon>
        <taxon>Actinomycetota</taxon>
        <taxon>Actinomycetes</taxon>
        <taxon>Micromonosporales</taxon>
        <taxon>Micromonosporaceae</taxon>
        <taxon>Micromonospora</taxon>
    </lineage>
</organism>